<dbReference type="EMBL" id="AGXN01000003">
    <property type="protein sequence ID" value="EIZ00002.1"/>
    <property type="molecule type" value="Genomic_DNA"/>
</dbReference>
<gene>
    <name evidence="1" type="ORF">HMPREF1056_00150</name>
</gene>
<dbReference type="AlphaFoldDB" id="A0A0E2AVD7"/>
<evidence type="ECO:0000313" key="2">
    <source>
        <dbReference type="Proteomes" id="UP000003879"/>
    </source>
</evidence>
<name>A0A0E2AVD7_BACFG</name>
<dbReference type="AntiFam" id="ANF00095">
    <property type="entry name" value="Shadow ORF (opposite ABC transporters)"/>
</dbReference>
<dbReference type="Proteomes" id="UP000003879">
    <property type="component" value="Unassembled WGS sequence"/>
</dbReference>
<accession>A0A0E2AVD7</accession>
<reference evidence="1 2" key="1">
    <citation type="submission" date="2012-02" db="EMBL/GenBank/DDBJ databases">
        <title>The Genome Sequence of Bacteroides fragilis CL07T12C05.</title>
        <authorList>
            <consortium name="The Broad Institute Genome Sequencing Platform"/>
            <person name="Earl A."/>
            <person name="Ward D."/>
            <person name="Feldgarden M."/>
            <person name="Gevers D."/>
            <person name="Zitomersky N.L."/>
            <person name="Coyne M.J."/>
            <person name="Comstock L.E."/>
            <person name="Young S.K."/>
            <person name="Zeng Q."/>
            <person name="Gargeya S."/>
            <person name="Fitzgerald M."/>
            <person name="Haas B."/>
            <person name="Abouelleil A."/>
            <person name="Alvarado L."/>
            <person name="Arachchi H.M."/>
            <person name="Berlin A."/>
            <person name="Chapman S.B."/>
            <person name="Gearin G."/>
            <person name="Goldberg J."/>
            <person name="Griggs A."/>
            <person name="Gujja S."/>
            <person name="Hansen M."/>
            <person name="Heiman D."/>
            <person name="Howarth C."/>
            <person name="Larimer J."/>
            <person name="Lui A."/>
            <person name="MacDonald P.J.P."/>
            <person name="McCowen C."/>
            <person name="Montmayeur A."/>
            <person name="Murphy C."/>
            <person name="Neiman D."/>
            <person name="Pearson M."/>
            <person name="Priest M."/>
            <person name="Roberts A."/>
            <person name="Saif S."/>
            <person name="Shea T."/>
            <person name="Sisk P."/>
            <person name="Stolte C."/>
            <person name="Sykes S."/>
            <person name="Wortman J."/>
            <person name="Nusbaum C."/>
            <person name="Birren B."/>
        </authorList>
    </citation>
    <scope>NUCLEOTIDE SEQUENCE [LARGE SCALE GENOMIC DNA]</scope>
    <source>
        <strain evidence="1 2">CL07T12C05</strain>
    </source>
</reference>
<dbReference type="HOGENOM" id="CLU_999847_0_0_10"/>
<proteinExistence type="predicted"/>
<evidence type="ECO:0000313" key="1">
    <source>
        <dbReference type="EMBL" id="EIZ00002.1"/>
    </source>
</evidence>
<comment type="caution">
    <text evidence="1">The sequence shown here is derived from an EMBL/GenBank/DDBJ whole genome shotgun (WGS) entry which is preliminary data.</text>
</comment>
<sequence length="278" mass="30066">MSGFAILVAMTMLAQHPVRQCAVPQQLDRAVEVPFQPFGVDACGRVIVQCFVHAGDVLYLLQHRPDVMADEDDGAVAVDLRQQLVEAGFEALVDVGARLVENKQLRVADDGSSQQGALQLSAAQLSDGPVFKSLESHAVDHLSGFLAVTVIETAGQRLLGAESRKDYLENRDGEGAVDRVVLREIARREWFVIFDDFSSCGAKQSQNAFDKSCLASAVGPDDAEEIVLVDLQIDIVEHRASVIGGGESSDGEEGGGSRCFRMLVGFSFFIHELLEVGY</sequence>
<dbReference type="AntiFam" id="ANF00142">
    <property type="entry name" value="Shadow ORF (opposite yadG)"/>
</dbReference>
<protein>
    <submittedName>
        <fullName evidence="1">Uncharacterized protein</fullName>
    </submittedName>
</protein>
<organism evidence="1 2">
    <name type="scientific">Bacteroides fragilis CL07T12C05</name>
    <dbReference type="NCBI Taxonomy" id="997883"/>
    <lineage>
        <taxon>Bacteria</taxon>
        <taxon>Pseudomonadati</taxon>
        <taxon>Bacteroidota</taxon>
        <taxon>Bacteroidia</taxon>
        <taxon>Bacteroidales</taxon>
        <taxon>Bacteroidaceae</taxon>
        <taxon>Bacteroides</taxon>
    </lineage>
</organism>